<dbReference type="InterPro" id="IPR029058">
    <property type="entry name" value="AB_hydrolase_fold"/>
</dbReference>
<sequence length="314" mass="35472">MVQRRQILAAGLSFGLLGSISVTHAAPQAGGRFVDIESFPSQFITPRKVRIWLPPDYNEQERYDSLYMHDGQNLFEPAASFAHGAWEVDKHLVALRAANAIRPTIVVAIWNGQSYRSREYGPQEPIETLSPALQARIPRPSADGGTSPQADAYIKFIAEELVPYIDQHFPTIAKHDHRFLMGSSMGGLISLYALSKYPSLFGGAGCLSIHWIIATNPQLTTPPDRTSLATIARSYRTWLQQHLPAAGQHKIYFDHGDQGLDALYGEHQQQIDQLMREKHYQQDKDWVTRYFAGADHNERAWRARLAEPLRFLLK</sequence>
<dbReference type="Pfam" id="PF00756">
    <property type="entry name" value="Esterase"/>
    <property type="match status" value="1"/>
</dbReference>
<comment type="caution">
    <text evidence="2">The sequence shown here is derived from an EMBL/GenBank/DDBJ whole genome shotgun (WGS) entry which is preliminary data.</text>
</comment>
<dbReference type="InterPro" id="IPR050583">
    <property type="entry name" value="Mycobacterial_A85_antigen"/>
</dbReference>
<dbReference type="PANTHER" id="PTHR48098:SF6">
    <property type="entry name" value="FERRI-BACILLIBACTIN ESTERASE BESA"/>
    <property type="match status" value="1"/>
</dbReference>
<proteinExistence type="predicted"/>
<evidence type="ECO:0000256" key="1">
    <source>
        <dbReference type="SAM" id="SignalP"/>
    </source>
</evidence>
<dbReference type="InterPro" id="IPR000801">
    <property type="entry name" value="Esterase-like"/>
</dbReference>
<evidence type="ECO:0000313" key="3">
    <source>
        <dbReference type="Proteomes" id="UP000627446"/>
    </source>
</evidence>
<name>A0A923HRS9_9BURK</name>
<evidence type="ECO:0000313" key="2">
    <source>
        <dbReference type="EMBL" id="MBC3882773.1"/>
    </source>
</evidence>
<accession>A0A923HRS9</accession>
<dbReference type="SUPFAM" id="SSF53474">
    <property type="entry name" value="alpha/beta-Hydrolases"/>
    <property type="match status" value="1"/>
</dbReference>
<keyword evidence="3" id="KW-1185">Reference proteome</keyword>
<dbReference type="PANTHER" id="PTHR48098">
    <property type="entry name" value="ENTEROCHELIN ESTERASE-RELATED"/>
    <property type="match status" value="1"/>
</dbReference>
<feature type="chain" id="PRO_5037964073" evidence="1">
    <location>
        <begin position="26"/>
        <end position="314"/>
    </location>
</feature>
<dbReference type="AlphaFoldDB" id="A0A923HRS9"/>
<dbReference type="Proteomes" id="UP000627446">
    <property type="component" value="Unassembled WGS sequence"/>
</dbReference>
<keyword evidence="1" id="KW-0732">Signal</keyword>
<dbReference type="EMBL" id="JACOFZ010000007">
    <property type="protein sequence ID" value="MBC3882773.1"/>
    <property type="molecule type" value="Genomic_DNA"/>
</dbReference>
<dbReference type="Gene3D" id="3.40.50.1820">
    <property type="entry name" value="alpha/beta hydrolase"/>
    <property type="match status" value="1"/>
</dbReference>
<organism evidence="2 3">
    <name type="scientific">Undibacterium nitidum</name>
    <dbReference type="NCBI Taxonomy" id="2762298"/>
    <lineage>
        <taxon>Bacteria</taxon>
        <taxon>Pseudomonadati</taxon>
        <taxon>Pseudomonadota</taxon>
        <taxon>Betaproteobacteria</taxon>
        <taxon>Burkholderiales</taxon>
        <taxon>Oxalobacteraceae</taxon>
        <taxon>Undibacterium</taxon>
    </lineage>
</organism>
<gene>
    <name evidence="2" type="ORF">H8K36_15390</name>
</gene>
<reference evidence="2" key="1">
    <citation type="submission" date="2020-08" db="EMBL/GenBank/DDBJ databases">
        <title>Novel species isolated from subtropical streams in China.</title>
        <authorList>
            <person name="Lu H."/>
        </authorList>
    </citation>
    <scope>NUCLEOTIDE SEQUENCE</scope>
    <source>
        <strain evidence="2">LX22W</strain>
    </source>
</reference>
<dbReference type="RefSeq" id="WP_186917391.1">
    <property type="nucleotide sequence ID" value="NZ_JACOFZ010000007.1"/>
</dbReference>
<feature type="signal peptide" evidence="1">
    <location>
        <begin position="1"/>
        <end position="25"/>
    </location>
</feature>
<protein>
    <submittedName>
        <fullName evidence="2">Esterase family protein</fullName>
    </submittedName>
</protein>